<dbReference type="AlphaFoldDB" id="A0AAV9ILM8"/>
<protein>
    <submittedName>
        <fullName evidence="2">Uncharacterized protein</fullName>
    </submittedName>
</protein>
<evidence type="ECO:0000313" key="3">
    <source>
        <dbReference type="Proteomes" id="UP001300502"/>
    </source>
</evidence>
<keyword evidence="3" id="KW-1185">Reference proteome</keyword>
<feature type="region of interest" description="Disordered" evidence="1">
    <location>
        <begin position="345"/>
        <end position="380"/>
    </location>
</feature>
<reference evidence="2 3" key="1">
    <citation type="submission" date="2022-07" db="EMBL/GenBank/DDBJ databases">
        <title>Genome-wide signatures of adaptation to extreme environments.</title>
        <authorList>
            <person name="Cho C.H."/>
            <person name="Yoon H.S."/>
        </authorList>
    </citation>
    <scope>NUCLEOTIDE SEQUENCE [LARGE SCALE GENOMIC DNA]</scope>
    <source>
        <strain evidence="2 3">108.79 E11</strain>
    </source>
</reference>
<evidence type="ECO:0000313" key="2">
    <source>
        <dbReference type="EMBL" id="KAK4528296.1"/>
    </source>
</evidence>
<dbReference type="Proteomes" id="UP001300502">
    <property type="component" value="Unassembled WGS sequence"/>
</dbReference>
<organism evidence="2 3">
    <name type="scientific">Galdieria yellowstonensis</name>
    <dbReference type="NCBI Taxonomy" id="3028027"/>
    <lineage>
        <taxon>Eukaryota</taxon>
        <taxon>Rhodophyta</taxon>
        <taxon>Bangiophyceae</taxon>
        <taxon>Galdieriales</taxon>
        <taxon>Galdieriaceae</taxon>
        <taxon>Galdieria</taxon>
    </lineage>
</organism>
<gene>
    <name evidence="2" type="ORF">GAYE_SCF54G6233</name>
</gene>
<sequence length="380" mass="41569">MEGSIFSFIYLLNKWRMGERNAIFIHCSLQMKRAVGWSFVVFISILGLLVQDGLGVPILHLENNNRAQNITTPAHSSSLSPEIVISNGVPVAIVFPDPTEAPSPVPTGATLIVETSEGDFEIVTRNKYTTSLEAKKAHHTTQNSVSSSDLETIIRKLVEKIHLDSLQQPSLVEEQNTFTRQSATLIPEPTSTGPSDLLLFPPQQLGPNVVRIPWKGSNVRTLELHINVVAEEDLRVASPTAILAPPVLPTDVPIPTEVPPPFSQVGSNQPFYFLGPPTVVEPNQTKSSSRVLNNDELSRQIGYLVLEQISRHISKQEEPIDDFEKYIIGKESHHTGRLIDATQAPLPTESSQPKQGTTLPLTLSNLPPPPSVVLPNGSLS</sequence>
<evidence type="ECO:0000256" key="1">
    <source>
        <dbReference type="SAM" id="MobiDB-lite"/>
    </source>
</evidence>
<feature type="compositionally biased region" description="Low complexity" evidence="1">
    <location>
        <begin position="356"/>
        <end position="365"/>
    </location>
</feature>
<name>A0AAV9ILM8_9RHOD</name>
<proteinExistence type="predicted"/>
<comment type="caution">
    <text evidence="2">The sequence shown here is derived from an EMBL/GenBank/DDBJ whole genome shotgun (WGS) entry which is preliminary data.</text>
</comment>
<dbReference type="EMBL" id="JANCYU010000062">
    <property type="protein sequence ID" value="KAK4528296.1"/>
    <property type="molecule type" value="Genomic_DNA"/>
</dbReference>
<accession>A0AAV9ILM8</accession>